<reference evidence="4" key="2">
    <citation type="journal article" date="2021" name="PeerJ">
        <title>Extensive microbial diversity within the chicken gut microbiome revealed by metagenomics and culture.</title>
        <authorList>
            <person name="Gilroy R."/>
            <person name="Ravi A."/>
            <person name="Getino M."/>
            <person name="Pursley I."/>
            <person name="Horton D.L."/>
            <person name="Alikhan N.F."/>
            <person name="Baker D."/>
            <person name="Gharbi K."/>
            <person name="Hall N."/>
            <person name="Watson M."/>
            <person name="Adriaenssens E.M."/>
            <person name="Foster-Nyarko E."/>
            <person name="Jarju S."/>
            <person name="Secka A."/>
            <person name="Antonio M."/>
            <person name="Oren A."/>
            <person name="Chaudhuri R.R."/>
            <person name="La Ragione R."/>
            <person name="Hildebrand F."/>
            <person name="Pallen M.J."/>
        </authorList>
    </citation>
    <scope>NUCLEOTIDE SEQUENCE</scope>
    <source>
        <strain evidence="4">ChiGjej1B1-19959</strain>
    </source>
</reference>
<feature type="domain" description="HTH tetR-type" evidence="3">
    <location>
        <begin position="11"/>
        <end position="71"/>
    </location>
</feature>
<dbReference type="PANTHER" id="PTHR43479:SF7">
    <property type="entry name" value="TETR-FAMILY TRANSCRIPTIONAL REGULATOR"/>
    <property type="match status" value="1"/>
</dbReference>
<dbReference type="GO" id="GO:0003677">
    <property type="term" value="F:DNA binding"/>
    <property type="evidence" value="ECO:0007669"/>
    <property type="project" value="UniProtKB-UniRule"/>
</dbReference>
<dbReference type="PANTHER" id="PTHR43479">
    <property type="entry name" value="ACREF/ENVCD OPERON REPRESSOR-RELATED"/>
    <property type="match status" value="1"/>
</dbReference>
<keyword evidence="1 2" id="KW-0238">DNA-binding</keyword>
<dbReference type="Gene3D" id="1.10.357.10">
    <property type="entry name" value="Tetracycline Repressor, domain 2"/>
    <property type="match status" value="1"/>
</dbReference>
<protein>
    <submittedName>
        <fullName evidence="4">TetR/AcrR family transcriptional regulator C-terminal domain-containing protein</fullName>
    </submittedName>
</protein>
<organism evidence="4 5">
    <name type="scientific">Candidatus Fimenecus excrementigallinarum</name>
    <dbReference type="NCBI Taxonomy" id="2840816"/>
    <lineage>
        <taxon>Bacteria</taxon>
        <taxon>Bacillati</taxon>
        <taxon>Bacillota</taxon>
        <taxon>Clostridia</taxon>
        <taxon>Candidatus Fimenecus</taxon>
    </lineage>
</organism>
<feature type="DNA-binding region" description="H-T-H motif" evidence="2">
    <location>
        <begin position="34"/>
        <end position="53"/>
    </location>
</feature>
<evidence type="ECO:0000256" key="1">
    <source>
        <dbReference type="ARBA" id="ARBA00023125"/>
    </source>
</evidence>
<dbReference type="PROSITE" id="PS50977">
    <property type="entry name" value="HTH_TETR_2"/>
    <property type="match status" value="1"/>
</dbReference>
<proteinExistence type="predicted"/>
<evidence type="ECO:0000313" key="5">
    <source>
        <dbReference type="Proteomes" id="UP000824071"/>
    </source>
</evidence>
<dbReference type="InterPro" id="IPR001647">
    <property type="entry name" value="HTH_TetR"/>
</dbReference>
<dbReference type="Proteomes" id="UP000824071">
    <property type="component" value="Unassembled WGS sequence"/>
</dbReference>
<dbReference type="AlphaFoldDB" id="A0A9D1IFT5"/>
<gene>
    <name evidence="4" type="ORF">IAC53_05915</name>
</gene>
<comment type="caution">
    <text evidence="4">The sequence shown here is derived from an EMBL/GenBank/DDBJ whole genome shotgun (WGS) entry which is preliminary data.</text>
</comment>
<dbReference type="InterPro" id="IPR009057">
    <property type="entry name" value="Homeodomain-like_sf"/>
</dbReference>
<evidence type="ECO:0000259" key="3">
    <source>
        <dbReference type="PROSITE" id="PS50977"/>
    </source>
</evidence>
<dbReference type="InterPro" id="IPR039532">
    <property type="entry name" value="TetR_C_Firmicutes"/>
</dbReference>
<evidence type="ECO:0000256" key="2">
    <source>
        <dbReference type="PROSITE-ProRule" id="PRU00335"/>
    </source>
</evidence>
<dbReference type="Pfam" id="PF00440">
    <property type="entry name" value="TetR_N"/>
    <property type="match status" value="1"/>
</dbReference>
<dbReference type="SUPFAM" id="SSF46689">
    <property type="entry name" value="Homeodomain-like"/>
    <property type="match status" value="1"/>
</dbReference>
<accession>A0A9D1IFT5</accession>
<reference evidence="4" key="1">
    <citation type="submission" date="2020-10" db="EMBL/GenBank/DDBJ databases">
        <authorList>
            <person name="Gilroy R."/>
        </authorList>
    </citation>
    <scope>NUCLEOTIDE SEQUENCE</scope>
    <source>
        <strain evidence="4">ChiGjej1B1-19959</strain>
    </source>
</reference>
<dbReference type="EMBL" id="DVMW01000036">
    <property type="protein sequence ID" value="HIU36120.1"/>
    <property type="molecule type" value="Genomic_DNA"/>
</dbReference>
<name>A0A9D1IFT5_9FIRM</name>
<sequence>MPPRAEDSRVRRTKRLLRQGLTELLQEKSIKKITVRELSERVDINRGTFYLHYKDIYDLVDCLENELFDEFERIVSKFTIADLQTRPHQVFSDVCSFLYANRDLCAALLGDNGDINFVLRLRAFLQEKCMRDAAASFKTANAIEYKYVYAYFESGAVGMMRYWLENPQDGKTPEQVASLIELLFTNGLNCFSDVMRAQSGAAHL</sequence>
<dbReference type="InterPro" id="IPR050624">
    <property type="entry name" value="HTH-type_Tx_Regulator"/>
</dbReference>
<evidence type="ECO:0000313" key="4">
    <source>
        <dbReference type="EMBL" id="HIU36120.1"/>
    </source>
</evidence>
<dbReference type="Pfam" id="PF14278">
    <property type="entry name" value="TetR_C_8"/>
    <property type="match status" value="1"/>
</dbReference>